<dbReference type="PANTHER" id="PTHR32089:SF112">
    <property type="entry name" value="LYSOZYME-LIKE PROTEIN-RELATED"/>
    <property type="match status" value="1"/>
</dbReference>
<feature type="domain" description="Methyl-accepting transducer" evidence="4">
    <location>
        <begin position="218"/>
        <end position="461"/>
    </location>
</feature>
<dbReference type="PROSITE" id="PS50111">
    <property type="entry name" value="CHEMOTAXIS_TRANSDUC_2"/>
    <property type="match status" value="1"/>
</dbReference>
<evidence type="ECO:0000256" key="1">
    <source>
        <dbReference type="ARBA" id="ARBA00023224"/>
    </source>
</evidence>
<evidence type="ECO:0000313" key="5">
    <source>
        <dbReference type="EMBL" id="SFK43627.1"/>
    </source>
</evidence>
<proteinExistence type="predicted"/>
<dbReference type="Gene3D" id="1.10.287.950">
    <property type="entry name" value="Methyl-accepting chemotaxis protein"/>
    <property type="match status" value="1"/>
</dbReference>
<keyword evidence="3" id="KW-0472">Membrane</keyword>
<dbReference type="PANTHER" id="PTHR32089">
    <property type="entry name" value="METHYL-ACCEPTING CHEMOTAXIS PROTEIN MCPB"/>
    <property type="match status" value="1"/>
</dbReference>
<gene>
    <name evidence="5" type="ORF">SAMN05518846_11395</name>
</gene>
<evidence type="ECO:0000259" key="4">
    <source>
        <dbReference type="PROSITE" id="PS50111"/>
    </source>
</evidence>
<dbReference type="InterPro" id="IPR004089">
    <property type="entry name" value="MCPsignal_dom"/>
</dbReference>
<dbReference type="Pfam" id="PF00015">
    <property type="entry name" value="MCPsignal"/>
    <property type="match status" value="1"/>
</dbReference>
<dbReference type="SMART" id="SM00283">
    <property type="entry name" value="MA"/>
    <property type="match status" value="1"/>
</dbReference>
<accession>A0A1I3ZHR6</accession>
<dbReference type="Proteomes" id="UP000198915">
    <property type="component" value="Unassembled WGS sequence"/>
</dbReference>
<dbReference type="InterPro" id="IPR024478">
    <property type="entry name" value="HlyB_4HB_MCP"/>
</dbReference>
<dbReference type="GO" id="GO:0016020">
    <property type="term" value="C:membrane"/>
    <property type="evidence" value="ECO:0007669"/>
    <property type="project" value="InterPro"/>
</dbReference>
<sequence>MAINKKVLTGFFILLALLLIISSLSIFQMSRMGDHSKEIKENWVPSMSLISEINALGTNVPRLVNQIGLESDPQEISKLLSQLQVFQERIHKSTMDYEKLINSDEERQLYSEYQQLWTAYEQQLQQVINLAKGSDTGKTIQEVKKVTATWELSQQTLVKLKEMNQKGATEATNQSVNIYNSAFITVSIVSLIALAVGIALAIMTVRDLRSVASSIHLSSQAVASSSEEITASIQEMAGGSLHQTNMVNNISEMIEEMDKAIGQIASNIEQTSSLVNQTSDIAENGGKMMNKAMSGMQEISKKVHELLDNSKKIDLIVTTIKDIADQTKLLALNASIEAARAGEHGRGFAVVADSVGKLANQSGEATKEIIQLVHTMQASTQDAVETVRTGNELITNAGHSFTEIIAYVNNSAERITDVAASCEEQSAQTSTILHSAQSIAAVTEQTSASTEETASATEELASMAEKLNELVAKL</sequence>
<dbReference type="GO" id="GO:0007165">
    <property type="term" value="P:signal transduction"/>
    <property type="evidence" value="ECO:0007669"/>
    <property type="project" value="UniProtKB-KW"/>
</dbReference>
<keyword evidence="6" id="KW-1185">Reference proteome</keyword>
<feature type="transmembrane region" description="Helical" evidence="3">
    <location>
        <begin position="182"/>
        <end position="205"/>
    </location>
</feature>
<organism evidence="5 6">
    <name type="scientific">Brevibacillus centrosporus</name>
    <dbReference type="NCBI Taxonomy" id="54910"/>
    <lineage>
        <taxon>Bacteria</taxon>
        <taxon>Bacillati</taxon>
        <taxon>Bacillota</taxon>
        <taxon>Bacilli</taxon>
        <taxon>Bacillales</taxon>
        <taxon>Paenibacillaceae</taxon>
        <taxon>Brevibacillus</taxon>
    </lineage>
</organism>
<dbReference type="EMBL" id="FORT01000013">
    <property type="protein sequence ID" value="SFK43627.1"/>
    <property type="molecule type" value="Genomic_DNA"/>
</dbReference>
<evidence type="ECO:0000313" key="6">
    <source>
        <dbReference type="Proteomes" id="UP000198915"/>
    </source>
</evidence>
<dbReference type="Pfam" id="PF12729">
    <property type="entry name" value="4HB_MCP_1"/>
    <property type="match status" value="1"/>
</dbReference>
<reference evidence="6" key="1">
    <citation type="submission" date="2016-10" db="EMBL/GenBank/DDBJ databases">
        <authorList>
            <person name="Varghese N."/>
            <person name="Submissions S."/>
        </authorList>
    </citation>
    <scope>NUCLEOTIDE SEQUENCE [LARGE SCALE GENOMIC DNA]</scope>
    <source>
        <strain evidence="6">OK042</strain>
    </source>
</reference>
<dbReference type="AlphaFoldDB" id="A0A1I3ZHR6"/>
<keyword evidence="3" id="KW-1133">Transmembrane helix</keyword>
<evidence type="ECO:0000256" key="3">
    <source>
        <dbReference type="SAM" id="Phobius"/>
    </source>
</evidence>
<keyword evidence="1 2" id="KW-0807">Transducer</keyword>
<evidence type="ECO:0000256" key="2">
    <source>
        <dbReference type="PROSITE-ProRule" id="PRU00284"/>
    </source>
</evidence>
<dbReference type="SUPFAM" id="SSF58104">
    <property type="entry name" value="Methyl-accepting chemotaxis protein (MCP) signaling domain"/>
    <property type="match status" value="1"/>
</dbReference>
<keyword evidence="3" id="KW-0812">Transmembrane</keyword>
<protein>
    <submittedName>
        <fullName evidence="5">Methyl-accepting chemotaxis protein</fullName>
    </submittedName>
</protein>
<dbReference type="RefSeq" id="WP_092272785.1">
    <property type="nucleotide sequence ID" value="NZ_FORT01000013.1"/>
</dbReference>
<name>A0A1I3ZHR6_9BACL</name>
<dbReference type="STRING" id="1884381.SAMN05518846_11395"/>